<evidence type="ECO:0000256" key="1">
    <source>
        <dbReference type="SAM" id="Phobius"/>
    </source>
</evidence>
<feature type="transmembrane region" description="Helical" evidence="1">
    <location>
        <begin position="82"/>
        <end position="102"/>
    </location>
</feature>
<evidence type="ECO:0000313" key="2">
    <source>
        <dbReference type="EMBL" id="WQB70179.1"/>
    </source>
</evidence>
<protein>
    <submittedName>
        <fullName evidence="2">DUF6069 family protein</fullName>
    </submittedName>
</protein>
<dbReference type="RefSeq" id="WP_322410329.1">
    <property type="nucleotide sequence ID" value="NZ_CP139779.1"/>
</dbReference>
<sequence length="148" mass="15766">MRGVMTRYAGLRSVWIILIAVLGAVLANLAIYGIARLAGVEFWFTAAGGPLQVLPPVLIQFTAVPLLVGLTVAAIVGNWWRWVFLVALVVAVLLEVGTIFALTIPADFDTGSTVALALCHVAMVPFTVAALLALRARRDARRSAVTPM</sequence>
<dbReference type="Pfam" id="PF19545">
    <property type="entry name" value="DUF6069"/>
    <property type="match status" value="1"/>
</dbReference>
<feature type="transmembrane region" description="Helical" evidence="1">
    <location>
        <begin position="12"/>
        <end position="34"/>
    </location>
</feature>
<organism evidence="2 3">
    <name type="scientific">Microbacterium invictum</name>
    <dbReference type="NCBI Taxonomy" id="515415"/>
    <lineage>
        <taxon>Bacteria</taxon>
        <taxon>Bacillati</taxon>
        <taxon>Actinomycetota</taxon>
        <taxon>Actinomycetes</taxon>
        <taxon>Micrococcales</taxon>
        <taxon>Microbacteriaceae</taxon>
        <taxon>Microbacterium</taxon>
    </lineage>
</organism>
<keyword evidence="1" id="KW-1133">Transmembrane helix</keyword>
<keyword evidence="1" id="KW-0812">Transmembrane</keyword>
<evidence type="ECO:0000313" key="3">
    <source>
        <dbReference type="Proteomes" id="UP001324533"/>
    </source>
</evidence>
<keyword evidence="1" id="KW-0472">Membrane</keyword>
<feature type="transmembrane region" description="Helical" evidence="1">
    <location>
        <begin position="114"/>
        <end position="134"/>
    </location>
</feature>
<dbReference type="EMBL" id="CP139779">
    <property type="protein sequence ID" value="WQB70179.1"/>
    <property type="molecule type" value="Genomic_DNA"/>
</dbReference>
<dbReference type="InterPro" id="IPR045713">
    <property type="entry name" value="DUF6069"/>
</dbReference>
<keyword evidence="3" id="KW-1185">Reference proteome</keyword>
<dbReference type="Proteomes" id="UP001324533">
    <property type="component" value="Chromosome"/>
</dbReference>
<feature type="transmembrane region" description="Helical" evidence="1">
    <location>
        <begin position="54"/>
        <end position="75"/>
    </location>
</feature>
<proteinExistence type="predicted"/>
<reference evidence="2 3" key="1">
    <citation type="submission" date="2023-06" db="EMBL/GenBank/DDBJ databases">
        <title>Rock-solubilizing bacteria, Microbacterium invictum, promotes re-establishment of vegetation in rocky wasteland by accelerating rock bio-weathering and reshaping soil bacterial community.</title>
        <authorList>
            <person name="Liu C."/>
        </authorList>
    </citation>
    <scope>NUCLEOTIDE SEQUENCE [LARGE SCALE GENOMIC DNA]</scope>
    <source>
        <strain evidence="2 3">X-18</strain>
    </source>
</reference>
<accession>A0ABZ0VAA6</accession>
<name>A0ABZ0VAA6_9MICO</name>
<gene>
    <name evidence="2" type="ORF">T9R20_15995</name>
</gene>